<feature type="domain" description="Rad50/SbcC-type AAA" evidence="2">
    <location>
        <begin position="7"/>
        <end position="218"/>
    </location>
</feature>
<dbReference type="AlphaFoldDB" id="A0A2N3PQP0"/>
<accession>A0A2N3PQP0</accession>
<dbReference type="GO" id="GO:0004527">
    <property type="term" value="F:exonuclease activity"/>
    <property type="evidence" value="ECO:0007669"/>
    <property type="project" value="UniProtKB-KW"/>
</dbReference>
<evidence type="ECO:0000313" key="4">
    <source>
        <dbReference type="Proteomes" id="UP000233293"/>
    </source>
</evidence>
<keyword evidence="1" id="KW-0175">Coiled coil</keyword>
<comment type="caution">
    <text evidence="3">The sequence shown here is derived from an EMBL/GenBank/DDBJ whole genome shotgun (WGS) entry which is preliminary data.</text>
</comment>
<dbReference type="OrthoDB" id="9795626at2"/>
<proteinExistence type="predicted"/>
<dbReference type="InterPro" id="IPR027417">
    <property type="entry name" value="P-loop_NTPase"/>
</dbReference>
<feature type="coiled-coil region" evidence="1">
    <location>
        <begin position="634"/>
        <end position="668"/>
    </location>
</feature>
<dbReference type="Pfam" id="PF13558">
    <property type="entry name" value="SbcC_Walker_B"/>
    <property type="match status" value="1"/>
</dbReference>
<keyword evidence="3" id="KW-0378">Hydrolase</keyword>
<protein>
    <submittedName>
        <fullName evidence="3">Exonuclease SbcC</fullName>
    </submittedName>
</protein>
<evidence type="ECO:0000256" key="1">
    <source>
        <dbReference type="SAM" id="Coils"/>
    </source>
</evidence>
<keyword evidence="4" id="KW-1185">Reference proteome</keyword>
<name>A0A2N3PQP0_9PROT</name>
<evidence type="ECO:0000313" key="3">
    <source>
        <dbReference type="EMBL" id="PKU22716.1"/>
    </source>
</evidence>
<keyword evidence="3" id="KW-0269">Exonuclease</keyword>
<keyword evidence="3" id="KW-0540">Nuclease</keyword>
<dbReference type="GO" id="GO:0006302">
    <property type="term" value="P:double-strand break repair"/>
    <property type="evidence" value="ECO:0007669"/>
    <property type="project" value="InterPro"/>
</dbReference>
<dbReference type="Pfam" id="PF13476">
    <property type="entry name" value="AAA_23"/>
    <property type="match status" value="1"/>
</dbReference>
<sequence>MRILAIRGENLASLAAPFELNLVAEPLGGAGLFAVTGETGSGKSTILDALCLALYDQYPRGLVGHREQAPDPGGEPLSIQDGRVILRRGAGRGYAEVDFTGQDGIAYRVRWEANRARGKANGKLQNVQRSLLRLSDGGGVAAGKKDVSDAVERLTALTFEQFRRTVLLAQNDFDAFLAAAEKERAELLEKITGTEIYATISIKVREGRDARKEVVDRLEQRRRDVGLLDDNARKAKEDDRSRLQMLVSGKSEARTNAAAQLTRLDAIGAARAALEQAELALIDARSRHDGAMDDREFLGRLDEAEPFRPFSVEVKQAKADQDLAAGRLARLGPILQERQHEDKARQTALSEAIEAERQAERRFEAFGPQWSAAEGLDAEIVTAQAEYRKARDLADGAVALHKEKEIEANDLEKRVAENIEALNLGRTQLAEGIGKEALAAGIDDALELVKKYAEIRASLAASDKLADEAKEKSGTLRDAIEHLTEELDTKKSRRNLLVGEITDRRNALAGIGEAALQTRGRALTSFAAQIRRVLDLNEQAVARTVRKNQAIGEITRADADIVKAKQRISDGGGAEARHTAARAAIAGLAELADETVSAEAIHLRSLLIDGEDCPVCGAKDHPHVGKGDALAKMVETIRARRRDEDSAIQAAQREVAAGEGDLARAEARRAEAVKVEDAAGLDIQRASNVYAEMAQQLSDGQTASGIAGVLPLALGADAVDVFSGFDAAITEAIAAVTGPFDEARRLRGEIDGYQREIDGLDPLLETMRTNIQKLVDERHAADLQTEQASTRNWEQSTRLESIGREILPYLQTAGLALSALEEAPSVVAKELRDIADAYRRLRTRLDALEEEGRRLGLALATAASALDAAKQASEIAAMDLAKRREAGQALRKRRDDLLGGEATGVHRSRISDDWEATRTALARAREAQTKSAQALAETKARVEEATTAGKAAKDRLEKALADYSAVCTGAGIEAGKAETLLAIPAERRTELRNSLAKLDRDMEGATLLRTQRADDLALLREDFDESLDREVLAATIKGLTAEIDEINQILGGISHALHLDDEARLKVGALSEEIETAMRELAVWQAVDAAIGSATGDRFRRFVQGITLDHLLALANDHLSSLSPRYRLSRGTAFDLAINIIDQDMGDEIRTTRSLSGGERFLVSLALALALSGLEGRGSFVDTLFIDEGFGSLDAETLDVAVDALETLQGYGRRVGVVTHVAAMVERISVQVKVEKRGSGRSVVEVRSGGVAAA</sequence>
<evidence type="ECO:0000259" key="2">
    <source>
        <dbReference type="Pfam" id="PF13476"/>
    </source>
</evidence>
<reference evidence="4" key="1">
    <citation type="submission" date="2017-12" db="EMBL/GenBank/DDBJ databases">
        <title>Draft genome sequence of Telmatospirillum siberiense 26-4b1T, an acidotolerant peatland alphaproteobacterium potentially involved in sulfur cycling.</title>
        <authorList>
            <person name="Hausmann B."/>
            <person name="Pjevac P."/>
            <person name="Schreck K."/>
            <person name="Herbold C.W."/>
            <person name="Daims H."/>
            <person name="Wagner M."/>
            <person name="Pester M."/>
            <person name="Loy A."/>
        </authorList>
    </citation>
    <scope>NUCLEOTIDE SEQUENCE [LARGE SCALE GENOMIC DNA]</scope>
    <source>
        <strain evidence="4">26-4b1</strain>
    </source>
</reference>
<feature type="coiled-coil region" evidence="1">
    <location>
        <begin position="373"/>
        <end position="421"/>
    </location>
</feature>
<dbReference type="RefSeq" id="WP_101252509.1">
    <property type="nucleotide sequence ID" value="NZ_PIUM01000028.1"/>
</dbReference>
<dbReference type="Proteomes" id="UP000233293">
    <property type="component" value="Unassembled WGS sequence"/>
</dbReference>
<dbReference type="GO" id="GO:0016887">
    <property type="term" value="F:ATP hydrolysis activity"/>
    <property type="evidence" value="ECO:0007669"/>
    <property type="project" value="InterPro"/>
</dbReference>
<dbReference type="InterPro" id="IPR038729">
    <property type="entry name" value="Rad50/SbcC_AAA"/>
</dbReference>
<dbReference type="PANTHER" id="PTHR32114:SF2">
    <property type="entry name" value="ABC TRANSPORTER ABCH.3"/>
    <property type="match status" value="1"/>
</dbReference>
<gene>
    <name evidence="3" type="ORF">CWS72_20540</name>
</gene>
<dbReference type="SUPFAM" id="SSF52540">
    <property type="entry name" value="P-loop containing nucleoside triphosphate hydrolases"/>
    <property type="match status" value="1"/>
</dbReference>
<dbReference type="PANTHER" id="PTHR32114">
    <property type="entry name" value="ABC TRANSPORTER ABCH.3"/>
    <property type="match status" value="1"/>
</dbReference>
<dbReference type="Gene3D" id="3.40.50.300">
    <property type="entry name" value="P-loop containing nucleotide triphosphate hydrolases"/>
    <property type="match status" value="2"/>
</dbReference>
<dbReference type="EMBL" id="PIUM01000028">
    <property type="protein sequence ID" value="PKU22716.1"/>
    <property type="molecule type" value="Genomic_DNA"/>
</dbReference>
<organism evidence="3 4">
    <name type="scientific">Telmatospirillum siberiense</name>
    <dbReference type="NCBI Taxonomy" id="382514"/>
    <lineage>
        <taxon>Bacteria</taxon>
        <taxon>Pseudomonadati</taxon>
        <taxon>Pseudomonadota</taxon>
        <taxon>Alphaproteobacteria</taxon>
        <taxon>Rhodospirillales</taxon>
        <taxon>Rhodospirillaceae</taxon>
        <taxon>Telmatospirillum</taxon>
    </lineage>
</organism>